<dbReference type="EMBL" id="MCGE01000032">
    <property type="protein sequence ID" value="ORZ08199.1"/>
    <property type="molecule type" value="Genomic_DNA"/>
</dbReference>
<protein>
    <submittedName>
        <fullName evidence="2">Uncharacterized protein</fullName>
    </submittedName>
</protein>
<dbReference type="Proteomes" id="UP000193560">
    <property type="component" value="Unassembled WGS sequence"/>
</dbReference>
<accession>A0A1X2I2V7</accession>
<feature type="signal peptide" evidence="1">
    <location>
        <begin position="1"/>
        <end position="19"/>
    </location>
</feature>
<organism evidence="2 3">
    <name type="scientific">Absidia repens</name>
    <dbReference type="NCBI Taxonomy" id="90262"/>
    <lineage>
        <taxon>Eukaryota</taxon>
        <taxon>Fungi</taxon>
        <taxon>Fungi incertae sedis</taxon>
        <taxon>Mucoromycota</taxon>
        <taxon>Mucoromycotina</taxon>
        <taxon>Mucoromycetes</taxon>
        <taxon>Mucorales</taxon>
        <taxon>Cunninghamellaceae</taxon>
        <taxon>Absidia</taxon>
    </lineage>
</organism>
<sequence>MKLFTLILCMAAWMIVVNAEVLKYLYKGLPQPTVQMTAQCVPFFDQSGRPLQSVITRSYIYCFFYEDSGCHDISTWKQQTHFPAEAGNIPIKYNTPPPQGIMCMGQNNRSL</sequence>
<name>A0A1X2I2V7_9FUNG</name>
<gene>
    <name evidence="2" type="ORF">BCR42DRAFT_396953</name>
</gene>
<keyword evidence="3" id="KW-1185">Reference proteome</keyword>
<feature type="chain" id="PRO_5012213998" evidence="1">
    <location>
        <begin position="20"/>
        <end position="111"/>
    </location>
</feature>
<evidence type="ECO:0000256" key="1">
    <source>
        <dbReference type="SAM" id="SignalP"/>
    </source>
</evidence>
<keyword evidence="1" id="KW-0732">Signal</keyword>
<evidence type="ECO:0000313" key="2">
    <source>
        <dbReference type="EMBL" id="ORZ08199.1"/>
    </source>
</evidence>
<comment type="caution">
    <text evidence="2">The sequence shown here is derived from an EMBL/GenBank/DDBJ whole genome shotgun (WGS) entry which is preliminary data.</text>
</comment>
<dbReference type="AlphaFoldDB" id="A0A1X2I2V7"/>
<reference evidence="2 3" key="1">
    <citation type="submission" date="2016-07" db="EMBL/GenBank/DDBJ databases">
        <title>Pervasive Adenine N6-methylation of Active Genes in Fungi.</title>
        <authorList>
            <consortium name="DOE Joint Genome Institute"/>
            <person name="Mondo S.J."/>
            <person name="Dannebaum R.O."/>
            <person name="Kuo R.C."/>
            <person name="Labutti K."/>
            <person name="Haridas S."/>
            <person name="Kuo A."/>
            <person name="Salamov A."/>
            <person name="Ahrendt S.R."/>
            <person name="Lipzen A."/>
            <person name="Sullivan W."/>
            <person name="Andreopoulos W.B."/>
            <person name="Clum A."/>
            <person name="Lindquist E."/>
            <person name="Daum C."/>
            <person name="Ramamoorthy G.K."/>
            <person name="Gryganskyi A."/>
            <person name="Culley D."/>
            <person name="Magnuson J.K."/>
            <person name="James T.Y."/>
            <person name="O'Malley M.A."/>
            <person name="Stajich J.E."/>
            <person name="Spatafora J.W."/>
            <person name="Visel A."/>
            <person name="Grigoriev I.V."/>
        </authorList>
    </citation>
    <scope>NUCLEOTIDE SEQUENCE [LARGE SCALE GENOMIC DNA]</scope>
    <source>
        <strain evidence="2 3">NRRL 1336</strain>
    </source>
</reference>
<evidence type="ECO:0000313" key="3">
    <source>
        <dbReference type="Proteomes" id="UP000193560"/>
    </source>
</evidence>
<proteinExistence type="predicted"/>